<feature type="transmembrane region" description="Helical" evidence="6">
    <location>
        <begin position="69"/>
        <end position="93"/>
    </location>
</feature>
<feature type="domain" description="Cation efflux protein transmembrane" evidence="8">
    <location>
        <begin position="3"/>
        <end position="208"/>
    </location>
</feature>
<dbReference type="InterPro" id="IPR027469">
    <property type="entry name" value="Cation_efflux_TMD_sf"/>
</dbReference>
<dbReference type="Gene3D" id="1.20.1510.10">
    <property type="entry name" value="Cation efflux protein transmembrane domain"/>
    <property type="match status" value="1"/>
</dbReference>
<dbReference type="InterPro" id="IPR040177">
    <property type="entry name" value="SLC30A9"/>
</dbReference>
<evidence type="ECO:0000256" key="1">
    <source>
        <dbReference type="ARBA" id="ARBA00004141"/>
    </source>
</evidence>
<sequence>MAVVIAFLANIAVAIAKTAAALITGSASLVAEALHSWADAGNEVFLLIAERAGRRQRDRAHPLGFGRDVYFWSLFAAFGLFTIGAVLSIVTGVRELFAPEEATDYLIGYIVLGVAALLEGGSLVQSLRQVRRETSRLSTAPVEYVLNGSNSTLRAIVFEDIAALIGLAIAALALALHEVTGIAAFDGVGSILIGVLLAVVAVLLIQRNHRFLVGMTPPDSVRQEVLRQVQLHVAISRITFLHLEFVGPGRLLLIAAVDLVDDEAESVVAVRLRQVSDDLEREEHIAIAALTLALPDEPSLEVATTPPRSP</sequence>
<feature type="signal peptide" evidence="7">
    <location>
        <begin position="1"/>
        <end position="16"/>
    </location>
</feature>
<gene>
    <name evidence="9" type="ORF">GCM10025869_15400</name>
</gene>
<dbReference type="Pfam" id="PF01545">
    <property type="entry name" value="Cation_efflux"/>
    <property type="match status" value="1"/>
</dbReference>
<dbReference type="Proteomes" id="UP001157069">
    <property type="component" value="Unassembled WGS sequence"/>
</dbReference>
<evidence type="ECO:0000256" key="3">
    <source>
        <dbReference type="ARBA" id="ARBA00022692"/>
    </source>
</evidence>
<evidence type="ECO:0000313" key="10">
    <source>
        <dbReference type="Proteomes" id="UP001157069"/>
    </source>
</evidence>
<evidence type="ECO:0000313" key="9">
    <source>
        <dbReference type="EMBL" id="GMA91011.1"/>
    </source>
</evidence>
<dbReference type="NCBIfam" id="TIGR01297">
    <property type="entry name" value="CDF"/>
    <property type="match status" value="1"/>
</dbReference>
<feature type="transmembrane region" description="Helical" evidence="6">
    <location>
        <begin position="105"/>
        <end position="127"/>
    </location>
</feature>
<feature type="transmembrane region" description="Helical" evidence="6">
    <location>
        <begin position="156"/>
        <end position="176"/>
    </location>
</feature>
<dbReference type="PANTHER" id="PTHR13414">
    <property type="entry name" value="HUEL-CATION TRANSPORTER"/>
    <property type="match status" value="1"/>
</dbReference>
<comment type="subcellular location">
    <subcellularLocation>
        <location evidence="1">Membrane</location>
        <topology evidence="1">Multi-pass membrane protein</topology>
    </subcellularLocation>
</comment>
<accession>A0ABQ6JWL3</accession>
<organism evidence="9 10">
    <name type="scientific">Homoserinibacter gongjuensis</name>
    <dbReference type="NCBI Taxonomy" id="1162968"/>
    <lineage>
        <taxon>Bacteria</taxon>
        <taxon>Bacillati</taxon>
        <taxon>Actinomycetota</taxon>
        <taxon>Actinomycetes</taxon>
        <taxon>Micrococcales</taxon>
        <taxon>Microbacteriaceae</taxon>
        <taxon>Homoserinibacter</taxon>
    </lineage>
</organism>
<dbReference type="RefSeq" id="WP_284299113.1">
    <property type="nucleotide sequence ID" value="NZ_BSVA01000001.1"/>
</dbReference>
<dbReference type="InterPro" id="IPR002524">
    <property type="entry name" value="Cation_efflux"/>
</dbReference>
<keyword evidence="10" id="KW-1185">Reference proteome</keyword>
<evidence type="ECO:0000256" key="4">
    <source>
        <dbReference type="ARBA" id="ARBA00022989"/>
    </source>
</evidence>
<protein>
    <submittedName>
        <fullName evidence="9">Cation diffusion facilitator transporter</fullName>
    </submittedName>
</protein>
<keyword evidence="2" id="KW-0813">Transport</keyword>
<dbReference type="EMBL" id="BSVA01000001">
    <property type="protein sequence ID" value="GMA91011.1"/>
    <property type="molecule type" value="Genomic_DNA"/>
</dbReference>
<feature type="chain" id="PRO_5045597474" evidence="7">
    <location>
        <begin position="17"/>
        <end position="310"/>
    </location>
</feature>
<name>A0ABQ6JWL3_9MICO</name>
<dbReference type="InterPro" id="IPR058533">
    <property type="entry name" value="Cation_efflux_TM"/>
</dbReference>
<evidence type="ECO:0000259" key="8">
    <source>
        <dbReference type="Pfam" id="PF01545"/>
    </source>
</evidence>
<reference evidence="10" key="1">
    <citation type="journal article" date="2019" name="Int. J. Syst. Evol. Microbiol.">
        <title>The Global Catalogue of Microorganisms (GCM) 10K type strain sequencing project: providing services to taxonomists for standard genome sequencing and annotation.</title>
        <authorList>
            <consortium name="The Broad Institute Genomics Platform"/>
            <consortium name="The Broad Institute Genome Sequencing Center for Infectious Disease"/>
            <person name="Wu L."/>
            <person name="Ma J."/>
        </authorList>
    </citation>
    <scope>NUCLEOTIDE SEQUENCE [LARGE SCALE GENOMIC DNA]</scope>
    <source>
        <strain evidence="10">NBRC 108755</strain>
    </source>
</reference>
<comment type="caution">
    <text evidence="9">The sequence shown here is derived from an EMBL/GenBank/DDBJ whole genome shotgun (WGS) entry which is preliminary data.</text>
</comment>
<dbReference type="PANTHER" id="PTHR13414:SF9">
    <property type="entry name" value="PROTON-COUPLED ZINC ANTIPORTER SLC30A9, MITOCHONDRIAL"/>
    <property type="match status" value="1"/>
</dbReference>
<keyword evidence="3 6" id="KW-0812">Transmembrane</keyword>
<feature type="transmembrane region" description="Helical" evidence="6">
    <location>
        <begin position="182"/>
        <end position="205"/>
    </location>
</feature>
<keyword evidence="4 6" id="KW-1133">Transmembrane helix</keyword>
<keyword evidence="7" id="KW-0732">Signal</keyword>
<evidence type="ECO:0000256" key="7">
    <source>
        <dbReference type="SAM" id="SignalP"/>
    </source>
</evidence>
<dbReference type="SUPFAM" id="SSF161111">
    <property type="entry name" value="Cation efflux protein transmembrane domain-like"/>
    <property type="match status" value="1"/>
</dbReference>
<keyword evidence="5 6" id="KW-0472">Membrane</keyword>
<evidence type="ECO:0000256" key="6">
    <source>
        <dbReference type="SAM" id="Phobius"/>
    </source>
</evidence>
<evidence type="ECO:0000256" key="5">
    <source>
        <dbReference type="ARBA" id="ARBA00023136"/>
    </source>
</evidence>
<proteinExistence type="predicted"/>
<evidence type="ECO:0000256" key="2">
    <source>
        <dbReference type="ARBA" id="ARBA00022448"/>
    </source>
</evidence>